<reference evidence="3 4" key="1">
    <citation type="submission" date="2020-08" db="EMBL/GenBank/DDBJ databases">
        <authorList>
            <person name="Newling K."/>
            <person name="Davey J."/>
            <person name="Forrester S."/>
        </authorList>
    </citation>
    <scope>NUCLEOTIDE SEQUENCE [LARGE SCALE GENOMIC DNA]</scope>
    <source>
        <strain evidence="4">Crithidia deanei Carvalho (ATCC PRA-265)</strain>
    </source>
</reference>
<gene>
    <name evidence="3" type="ORF">ADEAN_000779700</name>
</gene>
<feature type="compositionally biased region" description="Basic and acidic residues" evidence="2">
    <location>
        <begin position="515"/>
        <end position="536"/>
    </location>
</feature>
<evidence type="ECO:0000313" key="3">
    <source>
        <dbReference type="EMBL" id="CAD2220282.1"/>
    </source>
</evidence>
<proteinExistence type="predicted"/>
<protein>
    <submittedName>
        <fullName evidence="3">Uncharacterized protein</fullName>
    </submittedName>
</protein>
<accession>A0A7G2CQ15</accession>
<feature type="compositionally biased region" description="Basic and acidic residues" evidence="2">
    <location>
        <begin position="1"/>
        <end position="11"/>
    </location>
</feature>
<organism evidence="3 4">
    <name type="scientific">Angomonas deanei</name>
    <dbReference type="NCBI Taxonomy" id="59799"/>
    <lineage>
        <taxon>Eukaryota</taxon>
        <taxon>Discoba</taxon>
        <taxon>Euglenozoa</taxon>
        <taxon>Kinetoplastea</taxon>
        <taxon>Metakinetoplastina</taxon>
        <taxon>Trypanosomatida</taxon>
        <taxon>Trypanosomatidae</taxon>
        <taxon>Strigomonadinae</taxon>
        <taxon>Angomonas</taxon>
    </lineage>
</organism>
<keyword evidence="4" id="KW-1185">Reference proteome</keyword>
<feature type="region of interest" description="Disordered" evidence="2">
    <location>
        <begin position="80"/>
        <end position="153"/>
    </location>
</feature>
<evidence type="ECO:0000256" key="2">
    <source>
        <dbReference type="SAM" id="MobiDB-lite"/>
    </source>
</evidence>
<name>A0A7G2CQ15_9TRYP</name>
<sequence length="594" mass="67356">MLGKTKKEMSAHRNSTSPHSELRPLGVSVDDSAVFIEDTIDKSTAQCISNSTSAGAILTPQRLPVNSTHVDVTEYDSENIGTVSSGVKGRLSGSMSHDNSSTSCRLSFGKSPTPKASRTSTSLRAPSNSHSTSCTRGSTKKESDSPNPVPMVPLSDLEYVERERNRFQKMYEHQKVLYEDMSEKYTETYNNYQDKIVEVVALSTRNEESKRFIRQLKKEMSENRTRVMDIQNRALEDTRQERFTKERYEQILDEQALKYEEAIERYECKIAGYDTLLKDVTTIRGNDDKIHISQLDSLLKASYAKNSALFNDLLRQSKQMDIVYSGKSAVEKELELCRRDKKELENALFEERRQMMKETDRYVEQVEEQQQSIINLRQMLIRAMDHSYCDSSEDECASDNSDSFFNEVNHDETSPQIMVKSAKDVVPTTIGEPSSATKENTPKIPAKEKSRPLLASLIRSKGTSEAAESTRRPGEPYLIQRPSSGETNRRALVEVKKSPSAESSTEIRSVPPKLPRKELPLREKESLLNKPKEGEKAAAGLSESKRQVTAHPKTSKVFEKSKQKYIKTEMEDDENDDHPRLMHVHQSDANKENA</sequence>
<feature type="coiled-coil region" evidence="1">
    <location>
        <begin position="213"/>
        <end position="269"/>
    </location>
</feature>
<feature type="region of interest" description="Disordered" evidence="2">
    <location>
        <begin position="1"/>
        <end position="26"/>
    </location>
</feature>
<dbReference type="VEuPathDB" id="TriTrypDB:ADEAN_000779700"/>
<dbReference type="AlphaFoldDB" id="A0A7G2CQ15"/>
<feature type="coiled-coil region" evidence="1">
    <location>
        <begin position="327"/>
        <end position="361"/>
    </location>
</feature>
<feature type="compositionally biased region" description="Basic and acidic residues" evidence="2">
    <location>
        <begin position="487"/>
        <end position="499"/>
    </location>
</feature>
<feature type="compositionally biased region" description="Polar residues" evidence="2">
    <location>
        <begin position="93"/>
        <end position="105"/>
    </location>
</feature>
<keyword evidence="1" id="KW-0175">Coiled coil</keyword>
<feature type="compositionally biased region" description="Basic and acidic residues" evidence="2">
    <location>
        <begin position="577"/>
        <end position="594"/>
    </location>
</feature>
<evidence type="ECO:0000256" key="1">
    <source>
        <dbReference type="SAM" id="Coils"/>
    </source>
</evidence>
<evidence type="ECO:0000313" key="4">
    <source>
        <dbReference type="Proteomes" id="UP000515908"/>
    </source>
</evidence>
<dbReference type="Proteomes" id="UP000515908">
    <property type="component" value="Chromosome 16"/>
</dbReference>
<feature type="compositionally biased region" description="Polar residues" evidence="2">
    <location>
        <begin position="114"/>
        <end position="137"/>
    </location>
</feature>
<feature type="region of interest" description="Disordered" evidence="2">
    <location>
        <begin position="422"/>
        <end position="594"/>
    </location>
</feature>
<dbReference type="EMBL" id="LR877160">
    <property type="protein sequence ID" value="CAD2220282.1"/>
    <property type="molecule type" value="Genomic_DNA"/>
</dbReference>
<feature type="compositionally biased region" description="Basic and acidic residues" evidence="2">
    <location>
        <begin position="556"/>
        <end position="569"/>
    </location>
</feature>